<sequence length="116" mass="12786">MQNCLVIFHVFLTFGKLVGITVCPKSDIASSFEGSYYFGIKNLNDSYNDADATCQDFGGHSTSIHNGFVNANLLQLARVFYESAETVWLGGGAYEGNTITWLDGSPDDYHNFKPDN</sequence>
<dbReference type="CDD" id="cd00037">
    <property type="entry name" value="CLECT"/>
    <property type="match status" value="1"/>
</dbReference>
<feature type="signal peptide" evidence="2">
    <location>
        <begin position="1"/>
        <end position="19"/>
    </location>
</feature>
<dbReference type="Proteomes" id="UP000887575">
    <property type="component" value="Unassembled WGS sequence"/>
</dbReference>
<dbReference type="InterPro" id="IPR016187">
    <property type="entry name" value="CTDL_fold"/>
</dbReference>
<evidence type="ECO:0000313" key="4">
    <source>
        <dbReference type="Proteomes" id="UP000887575"/>
    </source>
</evidence>
<dbReference type="InterPro" id="IPR016186">
    <property type="entry name" value="C-type_lectin-like/link_sf"/>
</dbReference>
<dbReference type="WBParaSite" id="MBELARI_LOCUS6787">
    <property type="protein sequence ID" value="MBELARI_LOCUS6787"/>
    <property type="gene ID" value="MBELARI_LOCUS6787"/>
</dbReference>
<keyword evidence="4" id="KW-1185">Reference proteome</keyword>
<evidence type="ECO:0000259" key="3">
    <source>
        <dbReference type="PROSITE" id="PS50041"/>
    </source>
</evidence>
<dbReference type="PROSITE" id="PS50041">
    <property type="entry name" value="C_TYPE_LECTIN_2"/>
    <property type="match status" value="1"/>
</dbReference>
<dbReference type="PANTHER" id="PTHR22991">
    <property type="entry name" value="PROTEIN CBG13490"/>
    <property type="match status" value="1"/>
</dbReference>
<dbReference type="InterPro" id="IPR001304">
    <property type="entry name" value="C-type_lectin-like"/>
</dbReference>
<dbReference type="InterPro" id="IPR050976">
    <property type="entry name" value="Snaclec"/>
</dbReference>
<feature type="chain" id="PRO_5041992821" evidence="2">
    <location>
        <begin position="20"/>
        <end position="116"/>
    </location>
</feature>
<dbReference type="Gene3D" id="3.10.100.10">
    <property type="entry name" value="Mannose-Binding Protein A, subunit A"/>
    <property type="match status" value="1"/>
</dbReference>
<evidence type="ECO:0000256" key="1">
    <source>
        <dbReference type="ARBA" id="ARBA00023157"/>
    </source>
</evidence>
<name>A0AAF3FIF3_9BILA</name>
<dbReference type="SUPFAM" id="SSF56436">
    <property type="entry name" value="C-type lectin-like"/>
    <property type="match status" value="1"/>
</dbReference>
<dbReference type="PANTHER" id="PTHR22991:SF40">
    <property type="entry name" value="PROTEIN CBG13490"/>
    <property type="match status" value="1"/>
</dbReference>
<accession>A0AAF3FIF3</accession>
<dbReference type="AlphaFoldDB" id="A0AAF3FIF3"/>
<evidence type="ECO:0000313" key="5">
    <source>
        <dbReference type="WBParaSite" id="MBELARI_LOCUS6787"/>
    </source>
</evidence>
<feature type="domain" description="C-type lectin" evidence="3">
    <location>
        <begin position="32"/>
        <end position="116"/>
    </location>
</feature>
<evidence type="ECO:0000256" key="2">
    <source>
        <dbReference type="SAM" id="SignalP"/>
    </source>
</evidence>
<organism evidence="4 5">
    <name type="scientific">Mesorhabditis belari</name>
    <dbReference type="NCBI Taxonomy" id="2138241"/>
    <lineage>
        <taxon>Eukaryota</taxon>
        <taxon>Metazoa</taxon>
        <taxon>Ecdysozoa</taxon>
        <taxon>Nematoda</taxon>
        <taxon>Chromadorea</taxon>
        <taxon>Rhabditida</taxon>
        <taxon>Rhabditina</taxon>
        <taxon>Rhabditomorpha</taxon>
        <taxon>Rhabditoidea</taxon>
        <taxon>Rhabditidae</taxon>
        <taxon>Mesorhabditinae</taxon>
        <taxon>Mesorhabditis</taxon>
    </lineage>
</organism>
<keyword evidence="2" id="KW-0732">Signal</keyword>
<reference evidence="5" key="1">
    <citation type="submission" date="2024-02" db="UniProtKB">
        <authorList>
            <consortium name="WormBaseParasite"/>
        </authorList>
    </citation>
    <scope>IDENTIFICATION</scope>
</reference>
<proteinExistence type="predicted"/>
<keyword evidence="1" id="KW-1015">Disulfide bond</keyword>
<protein>
    <submittedName>
        <fullName evidence="5">C-type lectin domain-containing protein</fullName>
    </submittedName>
</protein>